<sequence>MRCRPGRQRHKAAAPSNATMIRMGLISVAAQRVKSSLMKLCRGDWTLVSPSNMSAFERQADNVAIRGSRYAQLGSQRPSGHETSRWPFSSTGYESALFHGLYFRVDPRTSKPPLLVARREVCTTSPHEFFHAGAHKEIDAVRYGAYAKTRRTGYLLLQL</sequence>
<protein>
    <submittedName>
        <fullName evidence="1">Uncharacterized protein</fullName>
    </submittedName>
</protein>
<dbReference type="Proteomes" id="UP000016933">
    <property type="component" value="Unassembled WGS sequence"/>
</dbReference>
<reference evidence="2" key="1">
    <citation type="journal article" date="2012" name="PLoS Genet.">
        <title>The genomes of the fungal plant pathogens Cladosporium fulvum and Dothistroma septosporum reveal adaptation to different hosts and lifestyles but also signatures of common ancestry.</title>
        <authorList>
            <person name="de Wit P.J.G.M."/>
            <person name="van der Burgt A."/>
            <person name="Oekmen B."/>
            <person name="Stergiopoulos I."/>
            <person name="Abd-Elsalam K.A."/>
            <person name="Aerts A.L."/>
            <person name="Bahkali A.H."/>
            <person name="Beenen H.G."/>
            <person name="Chettri P."/>
            <person name="Cox M.P."/>
            <person name="Datema E."/>
            <person name="de Vries R.P."/>
            <person name="Dhillon B."/>
            <person name="Ganley A.R."/>
            <person name="Griffiths S.A."/>
            <person name="Guo Y."/>
            <person name="Hamelin R.C."/>
            <person name="Henrissat B."/>
            <person name="Kabir M.S."/>
            <person name="Jashni M.K."/>
            <person name="Kema G."/>
            <person name="Klaubauf S."/>
            <person name="Lapidus A."/>
            <person name="Levasseur A."/>
            <person name="Lindquist E."/>
            <person name="Mehrabi R."/>
            <person name="Ohm R.A."/>
            <person name="Owen T.J."/>
            <person name="Salamov A."/>
            <person name="Schwelm A."/>
            <person name="Schijlen E."/>
            <person name="Sun H."/>
            <person name="van den Burg H.A."/>
            <person name="van Ham R.C.H.J."/>
            <person name="Zhang S."/>
            <person name="Goodwin S.B."/>
            <person name="Grigoriev I.V."/>
            <person name="Collemare J."/>
            <person name="Bradshaw R.E."/>
        </authorList>
    </citation>
    <scope>NUCLEOTIDE SEQUENCE [LARGE SCALE GENOMIC DNA]</scope>
    <source>
        <strain evidence="2">NZE10 / CBS 128990</strain>
    </source>
</reference>
<dbReference type="AlphaFoldDB" id="N1PUQ8"/>
<evidence type="ECO:0000313" key="1">
    <source>
        <dbReference type="EMBL" id="EME46683.1"/>
    </source>
</evidence>
<dbReference type="HOGENOM" id="CLU_1660715_0_0_1"/>
<accession>N1PUQ8</accession>
<dbReference type="EMBL" id="KB446537">
    <property type="protein sequence ID" value="EME46683.1"/>
    <property type="molecule type" value="Genomic_DNA"/>
</dbReference>
<name>N1PUQ8_DOTSN</name>
<reference evidence="1 2" key="2">
    <citation type="journal article" date="2012" name="PLoS Pathog.">
        <title>Diverse lifestyles and strategies of plant pathogenesis encoded in the genomes of eighteen Dothideomycetes fungi.</title>
        <authorList>
            <person name="Ohm R.A."/>
            <person name="Feau N."/>
            <person name="Henrissat B."/>
            <person name="Schoch C.L."/>
            <person name="Horwitz B.A."/>
            <person name="Barry K.W."/>
            <person name="Condon B.J."/>
            <person name="Copeland A.C."/>
            <person name="Dhillon B."/>
            <person name="Glaser F."/>
            <person name="Hesse C.N."/>
            <person name="Kosti I."/>
            <person name="LaButti K."/>
            <person name="Lindquist E.A."/>
            <person name="Lucas S."/>
            <person name="Salamov A.A."/>
            <person name="Bradshaw R.E."/>
            <person name="Ciuffetti L."/>
            <person name="Hamelin R.C."/>
            <person name="Kema G.H.J."/>
            <person name="Lawrence C."/>
            <person name="Scott J.A."/>
            <person name="Spatafora J.W."/>
            <person name="Turgeon B.G."/>
            <person name="de Wit P.J.G.M."/>
            <person name="Zhong S."/>
            <person name="Goodwin S.B."/>
            <person name="Grigoriev I.V."/>
        </authorList>
    </citation>
    <scope>NUCLEOTIDE SEQUENCE [LARGE SCALE GENOMIC DNA]</scope>
    <source>
        <strain evidence="2">NZE10 / CBS 128990</strain>
    </source>
</reference>
<proteinExistence type="predicted"/>
<gene>
    <name evidence="1" type="ORF">DOTSEDRAFT_70628</name>
</gene>
<evidence type="ECO:0000313" key="2">
    <source>
        <dbReference type="Proteomes" id="UP000016933"/>
    </source>
</evidence>
<keyword evidence="2" id="KW-1185">Reference proteome</keyword>
<organism evidence="1 2">
    <name type="scientific">Dothistroma septosporum (strain NZE10 / CBS 128990)</name>
    <name type="common">Red band needle blight fungus</name>
    <name type="synonym">Mycosphaerella pini</name>
    <dbReference type="NCBI Taxonomy" id="675120"/>
    <lineage>
        <taxon>Eukaryota</taxon>
        <taxon>Fungi</taxon>
        <taxon>Dikarya</taxon>
        <taxon>Ascomycota</taxon>
        <taxon>Pezizomycotina</taxon>
        <taxon>Dothideomycetes</taxon>
        <taxon>Dothideomycetidae</taxon>
        <taxon>Mycosphaerellales</taxon>
        <taxon>Mycosphaerellaceae</taxon>
        <taxon>Dothistroma</taxon>
    </lineage>
</organism>